<dbReference type="Pfam" id="PF12840">
    <property type="entry name" value="HTH_20"/>
    <property type="match status" value="1"/>
</dbReference>
<dbReference type="InterPro" id="IPR011991">
    <property type="entry name" value="ArsR-like_HTH"/>
</dbReference>
<keyword evidence="2" id="KW-0238">DNA-binding</keyword>
<gene>
    <name evidence="5" type="ORF">DSM112329_03168</name>
</gene>
<dbReference type="Gene3D" id="1.10.10.10">
    <property type="entry name" value="Winged helix-like DNA-binding domain superfamily/Winged helix DNA-binding domain"/>
    <property type="match status" value="1"/>
</dbReference>
<dbReference type="GO" id="GO:0003677">
    <property type="term" value="F:DNA binding"/>
    <property type="evidence" value="ECO:0007669"/>
    <property type="project" value="UniProtKB-KW"/>
</dbReference>
<evidence type="ECO:0000256" key="1">
    <source>
        <dbReference type="ARBA" id="ARBA00023015"/>
    </source>
</evidence>
<dbReference type="InterPro" id="IPR001845">
    <property type="entry name" value="HTH_ArsR_DNA-bd_dom"/>
</dbReference>
<dbReference type="AlphaFoldDB" id="A0AAU7AXU5"/>
<dbReference type="PANTHER" id="PTHR43132:SF8">
    <property type="entry name" value="HTH-TYPE TRANSCRIPTIONAL REGULATOR KMTR"/>
    <property type="match status" value="1"/>
</dbReference>
<dbReference type="InterPro" id="IPR051011">
    <property type="entry name" value="Metal_resp_trans_reg"/>
</dbReference>
<proteinExistence type="predicted"/>
<dbReference type="SUPFAM" id="SSF46785">
    <property type="entry name" value="Winged helix' DNA-binding domain"/>
    <property type="match status" value="1"/>
</dbReference>
<keyword evidence="3" id="KW-0804">Transcription</keyword>
<evidence type="ECO:0000259" key="4">
    <source>
        <dbReference type="SMART" id="SM00418"/>
    </source>
</evidence>
<dbReference type="Pfam" id="PF19361">
    <property type="entry name" value="DUF5937"/>
    <property type="match status" value="1"/>
</dbReference>
<organism evidence="5">
    <name type="scientific">Paraconexibacter sp. AEG42_29</name>
    <dbReference type="NCBI Taxonomy" id="2997339"/>
    <lineage>
        <taxon>Bacteria</taxon>
        <taxon>Bacillati</taxon>
        <taxon>Actinomycetota</taxon>
        <taxon>Thermoleophilia</taxon>
        <taxon>Solirubrobacterales</taxon>
        <taxon>Paraconexibacteraceae</taxon>
        <taxon>Paraconexibacter</taxon>
    </lineage>
</organism>
<dbReference type="InterPro" id="IPR045981">
    <property type="entry name" value="DUF5937"/>
</dbReference>
<dbReference type="EMBL" id="CP114014">
    <property type="protein sequence ID" value="XAY06299.1"/>
    <property type="molecule type" value="Genomic_DNA"/>
</dbReference>
<evidence type="ECO:0000256" key="2">
    <source>
        <dbReference type="ARBA" id="ARBA00023125"/>
    </source>
</evidence>
<feature type="domain" description="HTH arsR-type" evidence="4">
    <location>
        <begin position="252"/>
        <end position="327"/>
    </location>
</feature>
<dbReference type="PRINTS" id="PR00778">
    <property type="entry name" value="HTHARSR"/>
</dbReference>
<evidence type="ECO:0000313" key="5">
    <source>
        <dbReference type="EMBL" id="XAY06299.1"/>
    </source>
</evidence>
<dbReference type="CDD" id="cd00090">
    <property type="entry name" value="HTH_ARSR"/>
    <property type="match status" value="1"/>
</dbReference>
<keyword evidence="1" id="KW-0805">Transcription regulation</keyword>
<accession>A0AAU7AXU5</accession>
<dbReference type="PANTHER" id="PTHR43132">
    <property type="entry name" value="ARSENICAL RESISTANCE OPERON REPRESSOR ARSR-RELATED"/>
    <property type="match status" value="1"/>
</dbReference>
<dbReference type="InterPro" id="IPR036388">
    <property type="entry name" value="WH-like_DNA-bd_sf"/>
</dbReference>
<dbReference type="KEGG" id="parq:DSM112329_03168"/>
<dbReference type="InterPro" id="IPR036390">
    <property type="entry name" value="WH_DNA-bd_sf"/>
</dbReference>
<sequence>MIEYRFSSHDLLRTRFAISPLCEVCWSTNALLHPEKHALHAPWARRAQDRLRGLDGLELLQELNVSRGGYVPDFGAPPPTTPVADLREELERVRSTPHDRVAQEVAWRYAGLGSEIPAVVRTFLADLDRGLAGLVETVAHYFDRAIAPWWPEMRRVLEDDISHRAERLTTGGTGDVFADLHPDIVWRDGSLRVRRRHEATVDLGGRGLLLVPAVFAWPEAFTLIDEPWQPTVVYTPRGVGDLWAPRAPRDGRALAALLGSRRAQILTALDRPATTSALAAAQRLPPSSVSEHVAVLRAAGLVRSRRSGRLVQHARTTAGDVVVEGAAPSGTT</sequence>
<dbReference type="SMART" id="SM00418">
    <property type="entry name" value="HTH_ARSR"/>
    <property type="match status" value="1"/>
</dbReference>
<protein>
    <recommendedName>
        <fullName evidence="4">HTH arsR-type domain-containing protein</fullName>
    </recommendedName>
</protein>
<name>A0AAU7AXU5_9ACTN</name>
<dbReference type="GO" id="GO:0003700">
    <property type="term" value="F:DNA-binding transcription factor activity"/>
    <property type="evidence" value="ECO:0007669"/>
    <property type="project" value="InterPro"/>
</dbReference>
<evidence type="ECO:0000256" key="3">
    <source>
        <dbReference type="ARBA" id="ARBA00023163"/>
    </source>
</evidence>
<reference evidence="5" key="1">
    <citation type="submission" date="2022-12" db="EMBL/GenBank/DDBJ databases">
        <title>Paraconexibacter alkalitolerans sp. nov. and Baekduia alba sp. nov., isolated from soil and emended description of the genera Paraconexibacter (Chun et al., 2020) and Baekduia (An et al., 2020).</title>
        <authorList>
            <person name="Vieira S."/>
            <person name="Huber K.J."/>
            <person name="Geppert A."/>
            <person name="Wolf J."/>
            <person name="Neumann-Schaal M."/>
            <person name="Muesken M."/>
            <person name="Overmann J."/>
        </authorList>
    </citation>
    <scope>NUCLEOTIDE SEQUENCE</scope>
    <source>
        <strain evidence="5">AEG42_29</strain>
    </source>
</reference>
<dbReference type="RefSeq" id="WP_354697535.1">
    <property type="nucleotide sequence ID" value="NZ_CP114014.1"/>
</dbReference>